<dbReference type="EMBL" id="CP089279">
    <property type="protein sequence ID" value="USP81232.1"/>
    <property type="molecule type" value="Genomic_DNA"/>
</dbReference>
<sequence length="551" mass="61682">MRIARVLLTFLAAHTSARTTRRPNSSALSPNAQDLFHWSMHIQDNRYDASYNFIQYSDKGIWSVRFTAWYLAGLLYRNEGDDVKHAEASIRNILACQMTADFDAPWYGTFKLSPDQPDPTPDSMLYPPKIYTSYDPNWREFIGSQLIQIVEEFEHLLPATLVASIEDSLEIAAIGGMRRNGTFPQDDNLTTGYSNPAMMRALVVGWIGARRNNSTFIDFANDQGTKILELFQHNGADTLSEYNAPTYYGIDMWALGAQIKYGPKNSSMTTAAHYILPVLWQDLADHFNGYLGNTVGPYDRAYTRDATLHSTVLSLFLWGLWGQTTTPQPPKTEGDLLFDVAQGASIALIIDTIAPLIPTNVPQAFLPSSPSLSEPRLLTKSIYDDISHAPRIATSWISKHLMIGGMSLNETKNRGDQFVPAIVHWAGDQRRKPHPLNTFFSLYPSASAIHAVVSPNHMSISYPNRTQQGADIFTFAVSNVPPSWMLGTGRRIEGLEDLPCVAISVEAEGLQKQNVTYGEALRNHLFYNISYVVPEEFKGVPRIELDIRYTC</sequence>
<evidence type="ECO:0000313" key="2">
    <source>
        <dbReference type="EMBL" id="USP81232.1"/>
    </source>
</evidence>
<keyword evidence="3" id="KW-1185">Reference proteome</keyword>
<accession>A0A9Q9DVV1</accession>
<dbReference type="OrthoDB" id="2580323at2759"/>
<dbReference type="VEuPathDB" id="FungiDB:yc1106_08506"/>
<evidence type="ECO:0000256" key="1">
    <source>
        <dbReference type="SAM" id="SignalP"/>
    </source>
</evidence>
<keyword evidence="1" id="KW-0732">Signal</keyword>
<reference evidence="2" key="1">
    <citation type="submission" date="2021-12" db="EMBL/GenBank/DDBJ databases">
        <title>Curvularia clavata genome.</title>
        <authorList>
            <person name="Cao Y."/>
        </authorList>
    </citation>
    <scope>NUCLEOTIDE SEQUENCE</scope>
    <source>
        <strain evidence="2">Yc1106</strain>
    </source>
</reference>
<proteinExistence type="predicted"/>
<feature type="chain" id="PRO_5040111239" evidence="1">
    <location>
        <begin position="18"/>
        <end position="551"/>
    </location>
</feature>
<name>A0A9Q9DVV1_CURCL</name>
<organism evidence="2 3">
    <name type="scientific">Curvularia clavata</name>
    <dbReference type="NCBI Taxonomy" id="95742"/>
    <lineage>
        <taxon>Eukaryota</taxon>
        <taxon>Fungi</taxon>
        <taxon>Dikarya</taxon>
        <taxon>Ascomycota</taxon>
        <taxon>Pezizomycotina</taxon>
        <taxon>Dothideomycetes</taxon>
        <taxon>Pleosporomycetidae</taxon>
        <taxon>Pleosporales</taxon>
        <taxon>Pleosporineae</taxon>
        <taxon>Pleosporaceae</taxon>
        <taxon>Curvularia</taxon>
    </lineage>
</organism>
<dbReference type="AlphaFoldDB" id="A0A9Q9DVV1"/>
<evidence type="ECO:0000313" key="3">
    <source>
        <dbReference type="Proteomes" id="UP001056012"/>
    </source>
</evidence>
<dbReference type="Proteomes" id="UP001056012">
    <property type="component" value="Chromosome 6"/>
</dbReference>
<protein>
    <submittedName>
        <fullName evidence="2">Uncharacterized protein</fullName>
    </submittedName>
</protein>
<dbReference type="PANTHER" id="PTHR40616">
    <property type="entry name" value="LINALOOL DEHYDRATASE_ISOMERASE DOMAIN-CONTAINING PROTEIN"/>
    <property type="match status" value="1"/>
</dbReference>
<gene>
    <name evidence="2" type="ORF">yc1106_08506</name>
</gene>
<dbReference type="PANTHER" id="PTHR40616:SF1">
    <property type="entry name" value="LINALOOL DEHYDRATASE_ISOMERASE DOMAIN-CONTAINING PROTEIN"/>
    <property type="match status" value="1"/>
</dbReference>
<feature type="signal peptide" evidence="1">
    <location>
        <begin position="1"/>
        <end position="17"/>
    </location>
</feature>